<accession>A0A9D4IFD5</accession>
<gene>
    <name evidence="2" type="ORF">DPMN_171232</name>
</gene>
<evidence type="ECO:0000256" key="1">
    <source>
        <dbReference type="SAM" id="MobiDB-lite"/>
    </source>
</evidence>
<reference evidence="2" key="2">
    <citation type="submission" date="2020-11" db="EMBL/GenBank/DDBJ databases">
        <authorList>
            <person name="McCartney M.A."/>
            <person name="Auch B."/>
            <person name="Kono T."/>
            <person name="Mallez S."/>
            <person name="Becker A."/>
            <person name="Gohl D.M."/>
            <person name="Silverstein K.A.T."/>
            <person name="Koren S."/>
            <person name="Bechman K.B."/>
            <person name="Herman A."/>
            <person name="Abrahante J.E."/>
            <person name="Garbe J."/>
        </authorList>
    </citation>
    <scope>NUCLEOTIDE SEQUENCE</scope>
    <source>
        <strain evidence="2">Duluth1</strain>
        <tissue evidence="2">Whole animal</tissue>
    </source>
</reference>
<evidence type="ECO:0000313" key="3">
    <source>
        <dbReference type="Proteomes" id="UP000828390"/>
    </source>
</evidence>
<dbReference type="AlphaFoldDB" id="A0A9D4IFD5"/>
<name>A0A9D4IFD5_DREPO</name>
<keyword evidence="3" id="KW-1185">Reference proteome</keyword>
<reference evidence="2" key="1">
    <citation type="journal article" date="2019" name="bioRxiv">
        <title>The Genome of the Zebra Mussel, Dreissena polymorpha: A Resource for Invasive Species Research.</title>
        <authorList>
            <person name="McCartney M.A."/>
            <person name="Auch B."/>
            <person name="Kono T."/>
            <person name="Mallez S."/>
            <person name="Zhang Y."/>
            <person name="Obille A."/>
            <person name="Becker A."/>
            <person name="Abrahante J.E."/>
            <person name="Garbe J."/>
            <person name="Badalamenti J.P."/>
            <person name="Herman A."/>
            <person name="Mangelson H."/>
            <person name="Liachko I."/>
            <person name="Sullivan S."/>
            <person name="Sone E.D."/>
            <person name="Koren S."/>
            <person name="Silverstein K.A.T."/>
            <person name="Beckman K.B."/>
            <person name="Gohl D.M."/>
        </authorList>
    </citation>
    <scope>NUCLEOTIDE SEQUENCE</scope>
    <source>
        <strain evidence="2">Duluth1</strain>
        <tissue evidence="2">Whole animal</tissue>
    </source>
</reference>
<evidence type="ECO:0000313" key="2">
    <source>
        <dbReference type="EMBL" id="KAH3769953.1"/>
    </source>
</evidence>
<dbReference type="Proteomes" id="UP000828390">
    <property type="component" value="Unassembled WGS sequence"/>
</dbReference>
<dbReference type="EMBL" id="JAIWYP010000009">
    <property type="protein sequence ID" value="KAH3769953.1"/>
    <property type="molecule type" value="Genomic_DNA"/>
</dbReference>
<organism evidence="2 3">
    <name type="scientific">Dreissena polymorpha</name>
    <name type="common">Zebra mussel</name>
    <name type="synonym">Mytilus polymorpha</name>
    <dbReference type="NCBI Taxonomy" id="45954"/>
    <lineage>
        <taxon>Eukaryota</taxon>
        <taxon>Metazoa</taxon>
        <taxon>Spiralia</taxon>
        <taxon>Lophotrochozoa</taxon>
        <taxon>Mollusca</taxon>
        <taxon>Bivalvia</taxon>
        <taxon>Autobranchia</taxon>
        <taxon>Heteroconchia</taxon>
        <taxon>Euheterodonta</taxon>
        <taxon>Imparidentia</taxon>
        <taxon>Neoheterodontei</taxon>
        <taxon>Myida</taxon>
        <taxon>Dreissenoidea</taxon>
        <taxon>Dreissenidae</taxon>
        <taxon>Dreissena</taxon>
    </lineage>
</organism>
<feature type="region of interest" description="Disordered" evidence="1">
    <location>
        <begin position="1"/>
        <end position="51"/>
    </location>
</feature>
<protein>
    <submittedName>
        <fullName evidence="2">Uncharacterized protein</fullName>
    </submittedName>
</protein>
<sequence length="51" mass="5662">MLCRACTYPDVGFSTSHYSKERSKNIGAKPTSEPSSRRAQDMRPATNDPCL</sequence>
<comment type="caution">
    <text evidence="2">The sequence shown here is derived from an EMBL/GenBank/DDBJ whole genome shotgun (WGS) entry which is preliminary data.</text>
</comment>
<proteinExistence type="predicted"/>